<proteinExistence type="predicted"/>
<dbReference type="Pfam" id="PF13302">
    <property type="entry name" value="Acetyltransf_3"/>
    <property type="match status" value="1"/>
</dbReference>
<keyword evidence="3" id="KW-1185">Reference proteome</keyword>
<dbReference type="Proteomes" id="UP001144280">
    <property type="component" value="Unassembled WGS sequence"/>
</dbReference>
<reference evidence="2" key="1">
    <citation type="submission" date="2022-12" db="EMBL/GenBank/DDBJ databases">
        <title>New Phytohabitans aurantiacus sp. RD004123 nov., an actinomycete isolated from soil.</title>
        <authorList>
            <person name="Triningsih D.W."/>
            <person name="Harunari E."/>
            <person name="Igarashi Y."/>
        </authorList>
    </citation>
    <scope>NUCLEOTIDE SEQUENCE</scope>
    <source>
        <strain evidence="2">RD004123</strain>
    </source>
</reference>
<dbReference type="Gene3D" id="3.40.630.30">
    <property type="match status" value="1"/>
</dbReference>
<name>A0ABQ5R963_9ACTN</name>
<dbReference type="EMBL" id="BSDI01000072">
    <property type="protein sequence ID" value="GLI02923.1"/>
    <property type="molecule type" value="Genomic_DNA"/>
</dbReference>
<sequence>MPQLSLPTERVRRSFLAAMAEFRGEGRGDLADHTMIGRELREFGRCWVTPEGFAEYVGWLRAQALEDSLRPEGYVPSTTLWWFQDDDYLGRLAIRHRLTAQLLDFGGHIGYDVRPSARRRGHATAMLRAALPVAHGLGIASALVMCDVTNIASRKVIETTAGSSRINAARSCGFGCPQLELELRRDTGASASAADSALRRVTGYGSGDRCVSGRCSCER</sequence>
<feature type="domain" description="N-acetyltransferase" evidence="1">
    <location>
        <begin position="35"/>
        <end position="186"/>
    </location>
</feature>
<dbReference type="InterPro" id="IPR000182">
    <property type="entry name" value="GNAT_dom"/>
</dbReference>
<comment type="caution">
    <text evidence="2">The sequence shown here is derived from an EMBL/GenBank/DDBJ whole genome shotgun (WGS) entry which is preliminary data.</text>
</comment>
<gene>
    <name evidence="2" type="ORF">Pa4123_82010</name>
</gene>
<evidence type="ECO:0000259" key="1">
    <source>
        <dbReference type="PROSITE" id="PS51186"/>
    </source>
</evidence>
<evidence type="ECO:0000313" key="2">
    <source>
        <dbReference type="EMBL" id="GLI02923.1"/>
    </source>
</evidence>
<organism evidence="2 3">
    <name type="scientific">Phytohabitans aurantiacus</name>
    <dbReference type="NCBI Taxonomy" id="3016789"/>
    <lineage>
        <taxon>Bacteria</taxon>
        <taxon>Bacillati</taxon>
        <taxon>Actinomycetota</taxon>
        <taxon>Actinomycetes</taxon>
        <taxon>Micromonosporales</taxon>
        <taxon>Micromonosporaceae</taxon>
    </lineage>
</organism>
<dbReference type="PANTHER" id="PTHR39173:SF1">
    <property type="entry name" value="ACETYLTRANSFERASE"/>
    <property type="match status" value="1"/>
</dbReference>
<protein>
    <recommendedName>
        <fullName evidence="1">N-acetyltransferase domain-containing protein</fullName>
    </recommendedName>
</protein>
<dbReference type="PROSITE" id="PS51186">
    <property type="entry name" value="GNAT"/>
    <property type="match status" value="1"/>
</dbReference>
<dbReference type="PANTHER" id="PTHR39173">
    <property type="entry name" value="ACETYLTRANSFERASE"/>
    <property type="match status" value="1"/>
</dbReference>
<accession>A0ABQ5R963</accession>
<evidence type="ECO:0000313" key="3">
    <source>
        <dbReference type="Proteomes" id="UP001144280"/>
    </source>
</evidence>
<dbReference type="SUPFAM" id="SSF55729">
    <property type="entry name" value="Acyl-CoA N-acyltransferases (Nat)"/>
    <property type="match status" value="1"/>
</dbReference>
<dbReference type="InterPro" id="IPR016181">
    <property type="entry name" value="Acyl_CoA_acyltransferase"/>
</dbReference>